<dbReference type="AlphaFoldDB" id="A0A1Y5RZJ7"/>
<evidence type="ECO:0000313" key="2">
    <source>
        <dbReference type="EMBL" id="SLN28927.1"/>
    </source>
</evidence>
<dbReference type="GO" id="GO:0110154">
    <property type="term" value="P:RNA decapping"/>
    <property type="evidence" value="ECO:0007669"/>
    <property type="project" value="TreeGrafter"/>
</dbReference>
<sequence>MRYYAIGDVHGHLEQLKRAHELIRADIARCGQPAPVVHLGDLIDRGPESRGVIDYLMKGIAAGEPWHVLKGNHDRYLERFYRERITFDPNTRTGLVWFDHRLGGAQTLASYGVEASENRDPAQIQRDAHAAVPEAHIRFIEGLPLCLETEDLIFVHAGIRPGVPMAQQAEDDLLWIRDGFLDDDTDHGRLVVHGHTALEAPEHFGNRVDLDGGTGYGRPLIPALFEGRDAWLLGEGGRSPLLPPEHRLQRGA</sequence>
<dbReference type="GO" id="GO:0005737">
    <property type="term" value="C:cytoplasm"/>
    <property type="evidence" value="ECO:0007669"/>
    <property type="project" value="TreeGrafter"/>
</dbReference>
<evidence type="ECO:0000259" key="1">
    <source>
        <dbReference type="Pfam" id="PF00149"/>
    </source>
</evidence>
<dbReference type="RefSeq" id="WP_085867948.1">
    <property type="nucleotide sequence ID" value="NZ_FWFQ01000007.1"/>
</dbReference>
<organism evidence="2 3">
    <name type="scientific">Pseudoruegeria aquimaris</name>
    <dbReference type="NCBI Taxonomy" id="393663"/>
    <lineage>
        <taxon>Bacteria</taxon>
        <taxon>Pseudomonadati</taxon>
        <taxon>Pseudomonadota</taxon>
        <taxon>Alphaproteobacteria</taxon>
        <taxon>Rhodobacterales</taxon>
        <taxon>Roseobacteraceae</taxon>
        <taxon>Pseudoruegeria</taxon>
    </lineage>
</organism>
<dbReference type="EMBL" id="FWFQ01000007">
    <property type="protein sequence ID" value="SLN28927.1"/>
    <property type="molecule type" value="Genomic_DNA"/>
</dbReference>
<reference evidence="2 3" key="1">
    <citation type="submission" date="2017-03" db="EMBL/GenBank/DDBJ databases">
        <authorList>
            <person name="Afonso C.L."/>
            <person name="Miller P.J."/>
            <person name="Scott M.A."/>
            <person name="Spackman E."/>
            <person name="Goraichik I."/>
            <person name="Dimitrov K.M."/>
            <person name="Suarez D.L."/>
            <person name="Swayne D.E."/>
        </authorList>
    </citation>
    <scope>NUCLEOTIDE SEQUENCE [LARGE SCALE GENOMIC DNA]</scope>
    <source>
        <strain evidence="2 3">CECT 7680</strain>
    </source>
</reference>
<dbReference type="PANTHER" id="PTHR42850:SF4">
    <property type="entry name" value="ZINC-DEPENDENT ENDOPOLYPHOSPHATASE"/>
    <property type="match status" value="1"/>
</dbReference>
<dbReference type="Proteomes" id="UP000193409">
    <property type="component" value="Unassembled WGS sequence"/>
</dbReference>
<dbReference type="GO" id="GO:0008803">
    <property type="term" value="F:bis(5'-nucleosyl)-tetraphosphatase (symmetrical) activity"/>
    <property type="evidence" value="ECO:0007669"/>
    <property type="project" value="TreeGrafter"/>
</dbReference>
<keyword evidence="3" id="KW-1185">Reference proteome</keyword>
<dbReference type="Pfam" id="PF00149">
    <property type="entry name" value="Metallophos"/>
    <property type="match status" value="1"/>
</dbReference>
<dbReference type="OrthoDB" id="9807890at2"/>
<dbReference type="SUPFAM" id="SSF56300">
    <property type="entry name" value="Metallo-dependent phosphatases"/>
    <property type="match status" value="1"/>
</dbReference>
<accession>A0A1Y5RZJ7</accession>
<gene>
    <name evidence="2" type="ORF">PSA7680_01323</name>
</gene>
<dbReference type="PANTHER" id="PTHR42850">
    <property type="entry name" value="METALLOPHOSPHOESTERASE"/>
    <property type="match status" value="1"/>
</dbReference>
<feature type="domain" description="Calcineurin-like phosphoesterase" evidence="1">
    <location>
        <begin position="1"/>
        <end position="207"/>
    </location>
</feature>
<evidence type="ECO:0000313" key="3">
    <source>
        <dbReference type="Proteomes" id="UP000193409"/>
    </source>
</evidence>
<dbReference type="InterPro" id="IPR029052">
    <property type="entry name" value="Metallo-depent_PP-like"/>
</dbReference>
<dbReference type="InterPro" id="IPR050126">
    <property type="entry name" value="Ap4A_hydrolase"/>
</dbReference>
<dbReference type="GO" id="GO:0016791">
    <property type="term" value="F:phosphatase activity"/>
    <property type="evidence" value="ECO:0007669"/>
    <property type="project" value="TreeGrafter"/>
</dbReference>
<name>A0A1Y5RZJ7_9RHOB</name>
<dbReference type="Gene3D" id="3.60.21.10">
    <property type="match status" value="1"/>
</dbReference>
<proteinExistence type="predicted"/>
<dbReference type="InterPro" id="IPR004843">
    <property type="entry name" value="Calcineurin-like_PHP"/>
</dbReference>
<protein>
    <submittedName>
        <fullName evidence="2">Diadenosine tetraphosphatase</fullName>
    </submittedName>
</protein>